<evidence type="ECO:0000256" key="2">
    <source>
        <dbReference type="ARBA" id="ARBA00022723"/>
    </source>
</evidence>
<accession>A0A6A6SM07</accession>
<keyword evidence="2" id="KW-0479">Metal-binding</keyword>
<dbReference type="GO" id="GO:0016846">
    <property type="term" value="F:carbon-sulfur lyase activity"/>
    <property type="evidence" value="ECO:0007669"/>
    <property type="project" value="InterPro"/>
</dbReference>
<dbReference type="PANTHER" id="PTHR33337:SF40">
    <property type="entry name" value="CENP-V_GFA DOMAIN-CONTAINING PROTEIN-RELATED"/>
    <property type="match status" value="1"/>
</dbReference>
<keyword evidence="7" id="KW-1185">Reference proteome</keyword>
<dbReference type="OrthoDB" id="2212170at2759"/>
<evidence type="ECO:0000313" key="6">
    <source>
        <dbReference type="EMBL" id="KAF2648749.1"/>
    </source>
</evidence>
<evidence type="ECO:0000313" key="7">
    <source>
        <dbReference type="Proteomes" id="UP000799324"/>
    </source>
</evidence>
<keyword evidence="3" id="KW-0862">Zinc</keyword>
<evidence type="ECO:0000256" key="4">
    <source>
        <dbReference type="ARBA" id="ARBA00023239"/>
    </source>
</evidence>
<dbReference type="InterPro" id="IPR011057">
    <property type="entry name" value="Mss4-like_sf"/>
</dbReference>
<keyword evidence="4" id="KW-0456">Lyase</keyword>
<feature type="domain" description="CENP-V/GFA" evidence="5">
    <location>
        <begin position="1"/>
        <end position="120"/>
    </location>
</feature>
<sequence length="131" mass="14410">MLIPTQVKVQSPLSQYPTLTCHCNGCKRRSGGLASFAFCVPKDNLVSITGDTHHTYSDPDTGSGKPMQRSLCTKCGSPVLIIEASQPDTRCLQYGLFAGCGEELPKPQLELFWKEACTWEEQVGSDVREEQ</sequence>
<evidence type="ECO:0000256" key="1">
    <source>
        <dbReference type="ARBA" id="ARBA00005495"/>
    </source>
</evidence>
<dbReference type="InterPro" id="IPR006913">
    <property type="entry name" value="CENP-V/GFA"/>
</dbReference>
<comment type="similarity">
    <text evidence="1">Belongs to the Gfa family.</text>
</comment>
<dbReference type="SUPFAM" id="SSF51316">
    <property type="entry name" value="Mss4-like"/>
    <property type="match status" value="1"/>
</dbReference>
<name>A0A6A6SM07_9PLEO</name>
<organism evidence="6 7">
    <name type="scientific">Lophiostoma macrostomum CBS 122681</name>
    <dbReference type="NCBI Taxonomy" id="1314788"/>
    <lineage>
        <taxon>Eukaryota</taxon>
        <taxon>Fungi</taxon>
        <taxon>Dikarya</taxon>
        <taxon>Ascomycota</taxon>
        <taxon>Pezizomycotina</taxon>
        <taxon>Dothideomycetes</taxon>
        <taxon>Pleosporomycetidae</taxon>
        <taxon>Pleosporales</taxon>
        <taxon>Lophiostomataceae</taxon>
        <taxon>Lophiostoma</taxon>
    </lineage>
</organism>
<dbReference type="Pfam" id="PF04828">
    <property type="entry name" value="GFA"/>
    <property type="match status" value="1"/>
</dbReference>
<dbReference type="GO" id="GO:0046872">
    <property type="term" value="F:metal ion binding"/>
    <property type="evidence" value="ECO:0007669"/>
    <property type="project" value="UniProtKB-KW"/>
</dbReference>
<reference evidence="6" key="1">
    <citation type="journal article" date="2020" name="Stud. Mycol.">
        <title>101 Dothideomycetes genomes: a test case for predicting lifestyles and emergence of pathogens.</title>
        <authorList>
            <person name="Haridas S."/>
            <person name="Albert R."/>
            <person name="Binder M."/>
            <person name="Bloem J."/>
            <person name="Labutti K."/>
            <person name="Salamov A."/>
            <person name="Andreopoulos B."/>
            <person name="Baker S."/>
            <person name="Barry K."/>
            <person name="Bills G."/>
            <person name="Bluhm B."/>
            <person name="Cannon C."/>
            <person name="Castanera R."/>
            <person name="Culley D."/>
            <person name="Daum C."/>
            <person name="Ezra D."/>
            <person name="Gonzalez J."/>
            <person name="Henrissat B."/>
            <person name="Kuo A."/>
            <person name="Liang C."/>
            <person name="Lipzen A."/>
            <person name="Lutzoni F."/>
            <person name="Magnuson J."/>
            <person name="Mondo S."/>
            <person name="Nolan M."/>
            <person name="Ohm R."/>
            <person name="Pangilinan J."/>
            <person name="Park H.-J."/>
            <person name="Ramirez L."/>
            <person name="Alfaro M."/>
            <person name="Sun H."/>
            <person name="Tritt A."/>
            <person name="Yoshinaga Y."/>
            <person name="Zwiers L.-H."/>
            <person name="Turgeon B."/>
            <person name="Goodwin S."/>
            <person name="Spatafora J."/>
            <person name="Crous P."/>
            <person name="Grigoriev I."/>
        </authorList>
    </citation>
    <scope>NUCLEOTIDE SEQUENCE</scope>
    <source>
        <strain evidence="6">CBS 122681</strain>
    </source>
</reference>
<dbReference type="PANTHER" id="PTHR33337">
    <property type="entry name" value="GFA DOMAIN-CONTAINING PROTEIN"/>
    <property type="match status" value="1"/>
</dbReference>
<dbReference type="Gene3D" id="3.90.1590.10">
    <property type="entry name" value="glutathione-dependent formaldehyde- activating enzyme (gfa)"/>
    <property type="match status" value="1"/>
</dbReference>
<evidence type="ECO:0000259" key="5">
    <source>
        <dbReference type="PROSITE" id="PS51891"/>
    </source>
</evidence>
<dbReference type="AlphaFoldDB" id="A0A6A6SM07"/>
<gene>
    <name evidence="6" type="ORF">K491DRAFT_612120</name>
</gene>
<evidence type="ECO:0000256" key="3">
    <source>
        <dbReference type="ARBA" id="ARBA00022833"/>
    </source>
</evidence>
<dbReference type="EMBL" id="MU004523">
    <property type="protein sequence ID" value="KAF2648749.1"/>
    <property type="molecule type" value="Genomic_DNA"/>
</dbReference>
<proteinExistence type="inferred from homology"/>
<dbReference type="Proteomes" id="UP000799324">
    <property type="component" value="Unassembled WGS sequence"/>
</dbReference>
<protein>
    <recommendedName>
        <fullName evidence="5">CENP-V/GFA domain-containing protein</fullName>
    </recommendedName>
</protein>
<dbReference type="PROSITE" id="PS51891">
    <property type="entry name" value="CENP_V_GFA"/>
    <property type="match status" value="1"/>
</dbReference>